<proteinExistence type="predicted"/>
<keyword evidence="3" id="KW-1185">Reference proteome</keyword>
<dbReference type="EMBL" id="UYRU01044307">
    <property type="protein sequence ID" value="VDK86082.1"/>
    <property type="molecule type" value="Genomic_DNA"/>
</dbReference>
<feature type="compositionally biased region" description="Basic and acidic residues" evidence="1">
    <location>
        <begin position="39"/>
        <end position="58"/>
    </location>
</feature>
<organism evidence="2 3">
    <name type="scientific">Dibothriocephalus latus</name>
    <name type="common">Fish tapeworm</name>
    <name type="synonym">Diphyllobothrium latum</name>
    <dbReference type="NCBI Taxonomy" id="60516"/>
    <lineage>
        <taxon>Eukaryota</taxon>
        <taxon>Metazoa</taxon>
        <taxon>Spiralia</taxon>
        <taxon>Lophotrochozoa</taxon>
        <taxon>Platyhelminthes</taxon>
        <taxon>Cestoda</taxon>
        <taxon>Eucestoda</taxon>
        <taxon>Diphyllobothriidea</taxon>
        <taxon>Diphyllobothriidae</taxon>
        <taxon>Dibothriocephalus</taxon>
    </lineage>
</organism>
<evidence type="ECO:0000313" key="3">
    <source>
        <dbReference type="Proteomes" id="UP000281553"/>
    </source>
</evidence>
<evidence type="ECO:0000313" key="2">
    <source>
        <dbReference type="EMBL" id="VDK86082.1"/>
    </source>
</evidence>
<accession>A0A3P6TD47</accession>
<sequence>MGSNTPEAAVFFPTRDRGVLRRAVTTAGLPEDSYNQLESDPHSDRRDGASAVNRKKETGQMPGRNPLEEDELDAPANPVLAAAVARSLYGSAAPYTQVREKAREELDDLIGISQPRLEASTACRQERLSQFSSGVGFAGPSQKDRSSKQKFESIPLAGLSTQRHRNHSSALPTPLFPEVLPSTATTTTSDGASHHVGQSTTTTDPKDSDPLLKQAKVQYV</sequence>
<reference evidence="2 3" key="1">
    <citation type="submission" date="2018-11" db="EMBL/GenBank/DDBJ databases">
        <authorList>
            <consortium name="Pathogen Informatics"/>
        </authorList>
    </citation>
    <scope>NUCLEOTIDE SEQUENCE [LARGE SCALE GENOMIC DNA]</scope>
</reference>
<feature type="region of interest" description="Disordered" evidence="1">
    <location>
        <begin position="26"/>
        <end position="75"/>
    </location>
</feature>
<feature type="compositionally biased region" description="Basic and acidic residues" evidence="1">
    <location>
        <begin position="142"/>
        <end position="151"/>
    </location>
</feature>
<name>A0A3P6TD47_DIBLA</name>
<dbReference type="Proteomes" id="UP000281553">
    <property type="component" value="Unassembled WGS sequence"/>
</dbReference>
<dbReference type="AlphaFoldDB" id="A0A3P6TD47"/>
<feature type="region of interest" description="Disordered" evidence="1">
    <location>
        <begin position="130"/>
        <end position="220"/>
    </location>
</feature>
<protein>
    <submittedName>
        <fullName evidence="2">Uncharacterized protein</fullName>
    </submittedName>
</protein>
<evidence type="ECO:0000256" key="1">
    <source>
        <dbReference type="SAM" id="MobiDB-lite"/>
    </source>
</evidence>
<gene>
    <name evidence="2" type="ORF">DILT_LOCUS3820</name>
</gene>